<dbReference type="Proteomes" id="UP000229081">
    <property type="component" value="Chromosome"/>
</dbReference>
<evidence type="ECO:0000313" key="3">
    <source>
        <dbReference type="Proteomes" id="UP000229081"/>
    </source>
</evidence>
<keyword evidence="3" id="KW-1185">Reference proteome</keyword>
<dbReference type="SUPFAM" id="SSF89447">
    <property type="entry name" value="AbrB/MazE/MraZ-like"/>
    <property type="match status" value="1"/>
</dbReference>
<dbReference type="EMBL" id="CP024923">
    <property type="protein sequence ID" value="ATY31134.1"/>
    <property type="molecule type" value="Genomic_DNA"/>
</dbReference>
<accession>A0A2K8MDU2</accession>
<proteinExistence type="predicted"/>
<dbReference type="NCBIfam" id="TIGR01439">
    <property type="entry name" value="lp_hng_hel_AbrB"/>
    <property type="match status" value="1"/>
</dbReference>
<dbReference type="InterPro" id="IPR037914">
    <property type="entry name" value="SpoVT-AbrB_sf"/>
</dbReference>
<organism evidence="2 3">
    <name type="scientific">Sphingomonas psychrotolerans</name>
    <dbReference type="NCBI Taxonomy" id="1327635"/>
    <lineage>
        <taxon>Bacteria</taxon>
        <taxon>Pseudomonadati</taxon>
        <taxon>Pseudomonadota</taxon>
        <taxon>Alphaproteobacteria</taxon>
        <taxon>Sphingomonadales</taxon>
        <taxon>Sphingomonadaceae</taxon>
        <taxon>Sphingomonas</taxon>
    </lineage>
</organism>
<dbReference type="SMART" id="SM00966">
    <property type="entry name" value="SpoVT_AbrB"/>
    <property type="match status" value="1"/>
</dbReference>
<feature type="domain" description="SpoVT-AbrB" evidence="1">
    <location>
        <begin position="6"/>
        <end position="51"/>
    </location>
</feature>
<evidence type="ECO:0000313" key="2">
    <source>
        <dbReference type="EMBL" id="ATY31134.1"/>
    </source>
</evidence>
<protein>
    <submittedName>
        <fullName evidence="2">AbrB family transcriptional regulator</fullName>
    </submittedName>
</protein>
<dbReference type="OrthoDB" id="7161066at2"/>
<gene>
    <name evidence="2" type="ORF">CVN68_03340</name>
</gene>
<dbReference type="InterPro" id="IPR007159">
    <property type="entry name" value="SpoVT-AbrB_dom"/>
</dbReference>
<reference evidence="2 3" key="1">
    <citation type="submission" date="2017-11" db="EMBL/GenBank/DDBJ databases">
        <title>Complete genome sequence of Sphingomonas sp. Strain Cra20, a psychrotolerant potential plant growth promoting rhizobacteria.</title>
        <authorList>
            <person name="Luo Y."/>
        </authorList>
    </citation>
    <scope>NUCLEOTIDE SEQUENCE [LARGE SCALE GENOMIC DNA]</scope>
    <source>
        <strain evidence="2 3">Cra20</strain>
    </source>
</reference>
<dbReference type="AlphaFoldDB" id="A0A2K8MDU2"/>
<dbReference type="KEGG" id="sphc:CVN68_03340"/>
<sequence length="82" mass="9067">MNVQRGKLVSGGRLQLPAEMRRMLALADGDTVLLEVVDGEIHVRPLRDAVSRVQARLRKYVPADMSLSEELIADRRAEAAGE</sequence>
<dbReference type="GO" id="GO:0003677">
    <property type="term" value="F:DNA binding"/>
    <property type="evidence" value="ECO:0007669"/>
    <property type="project" value="InterPro"/>
</dbReference>
<dbReference type="Pfam" id="PF04014">
    <property type="entry name" value="MazE_antitoxin"/>
    <property type="match status" value="1"/>
</dbReference>
<dbReference type="RefSeq" id="WP_100280945.1">
    <property type="nucleotide sequence ID" value="NZ_CP024923.1"/>
</dbReference>
<name>A0A2K8MDU2_9SPHN</name>
<evidence type="ECO:0000259" key="1">
    <source>
        <dbReference type="SMART" id="SM00966"/>
    </source>
</evidence>